<comment type="caution">
    <text evidence="4">The sequence shown here is derived from an EMBL/GenBank/DDBJ whole genome shotgun (WGS) entry which is preliminary data.</text>
</comment>
<dbReference type="InterPro" id="IPR003593">
    <property type="entry name" value="AAA+_ATPase"/>
</dbReference>
<dbReference type="EMBL" id="DVFJ01000026">
    <property type="protein sequence ID" value="HIQ71968.1"/>
    <property type="molecule type" value="Genomic_DNA"/>
</dbReference>
<evidence type="ECO:0000313" key="4">
    <source>
        <dbReference type="EMBL" id="HIQ71968.1"/>
    </source>
</evidence>
<dbReference type="PANTHER" id="PTHR43158:SF5">
    <property type="entry name" value="ABC TRANSPORTER, ATP-BINDING PROTEIN"/>
    <property type="match status" value="1"/>
</dbReference>
<proteinExistence type="predicted"/>
<dbReference type="PANTHER" id="PTHR43158">
    <property type="entry name" value="SKFA PEPTIDE EXPORT ATP-BINDING PROTEIN SKFE"/>
    <property type="match status" value="1"/>
</dbReference>
<dbReference type="GO" id="GO:0005524">
    <property type="term" value="F:ATP binding"/>
    <property type="evidence" value="ECO:0007669"/>
    <property type="project" value="UniProtKB-KW"/>
</dbReference>
<dbReference type="Gene3D" id="3.40.50.300">
    <property type="entry name" value="P-loop containing nucleotide triphosphate hydrolases"/>
    <property type="match status" value="1"/>
</dbReference>
<gene>
    <name evidence="4" type="ORF">IAB73_07170</name>
</gene>
<reference evidence="4" key="1">
    <citation type="submission" date="2020-10" db="EMBL/GenBank/DDBJ databases">
        <authorList>
            <person name="Gilroy R."/>
        </authorList>
    </citation>
    <scope>NUCLEOTIDE SEQUENCE</scope>
    <source>
        <strain evidence="4">ChiSxjej2B14-6234</strain>
    </source>
</reference>
<keyword evidence="1" id="KW-0547">Nucleotide-binding</keyword>
<feature type="domain" description="ABC transporter" evidence="3">
    <location>
        <begin position="7"/>
        <end position="230"/>
    </location>
</feature>
<dbReference type="Proteomes" id="UP000886887">
    <property type="component" value="Unassembled WGS sequence"/>
</dbReference>
<evidence type="ECO:0000313" key="5">
    <source>
        <dbReference type="Proteomes" id="UP000886887"/>
    </source>
</evidence>
<evidence type="ECO:0000259" key="3">
    <source>
        <dbReference type="PROSITE" id="PS50893"/>
    </source>
</evidence>
<dbReference type="AlphaFoldDB" id="A0A9D0ZCK6"/>
<accession>A0A9D0ZCK6</accession>
<dbReference type="CDD" id="cd03230">
    <property type="entry name" value="ABC_DR_subfamily_A"/>
    <property type="match status" value="1"/>
</dbReference>
<dbReference type="PROSITE" id="PS50893">
    <property type="entry name" value="ABC_TRANSPORTER_2"/>
    <property type="match status" value="1"/>
</dbReference>
<reference evidence="4" key="2">
    <citation type="journal article" date="2021" name="PeerJ">
        <title>Extensive microbial diversity within the chicken gut microbiome revealed by metagenomics and culture.</title>
        <authorList>
            <person name="Gilroy R."/>
            <person name="Ravi A."/>
            <person name="Getino M."/>
            <person name="Pursley I."/>
            <person name="Horton D.L."/>
            <person name="Alikhan N.F."/>
            <person name="Baker D."/>
            <person name="Gharbi K."/>
            <person name="Hall N."/>
            <person name="Watson M."/>
            <person name="Adriaenssens E.M."/>
            <person name="Foster-Nyarko E."/>
            <person name="Jarju S."/>
            <person name="Secka A."/>
            <person name="Antonio M."/>
            <person name="Oren A."/>
            <person name="Chaudhuri R.R."/>
            <person name="La Ragione R."/>
            <person name="Hildebrand F."/>
            <person name="Pallen M.J."/>
        </authorList>
    </citation>
    <scope>NUCLEOTIDE SEQUENCE</scope>
    <source>
        <strain evidence="4">ChiSxjej2B14-6234</strain>
    </source>
</reference>
<dbReference type="Pfam" id="PF00005">
    <property type="entry name" value="ABC_tran"/>
    <property type="match status" value="1"/>
</dbReference>
<dbReference type="InterPro" id="IPR003439">
    <property type="entry name" value="ABC_transporter-like_ATP-bd"/>
</dbReference>
<evidence type="ECO:0000256" key="1">
    <source>
        <dbReference type="ARBA" id="ARBA00022741"/>
    </source>
</evidence>
<evidence type="ECO:0000256" key="2">
    <source>
        <dbReference type="ARBA" id="ARBA00022840"/>
    </source>
</evidence>
<dbReference type="SUPFAM" id="SSF52540">
    <property type="entry name" value="P-loop containing nucleoside triphosphate hydrolases"/>
    <property type="match status" value="1"/>
</dbReference>
<dbReference type="SMART" id="SM00382">
    <property type="entry name" value="AAA"/>
    <property type="match status" value="1"/>
</dbReference>
<protein>
    <submittedName>
        <fullName evidence="4">ABC transporter ATP-binding protein</fullName>
    </submittedName>
</protein>
<organism evidence="4 5">
    <name type="scientific">Candidatus Onthenecus intestinigallinarum</name>
    <dbReference type="NCBI Taxonomy" id="2840875"/>
    <lineage>
        <taxon>Bacteria</taxon>
        <taxon>Bacillati</taxon>
        <taxon>Bacillota</taxon>
        <taxon>Clostridia</taxon>
        <taxon>Eubacteriales</taxon>
        <taxon>Candidatus Onthenecus</taxon>
    </lineage>
</organism>
<sequence length="299" mass="32858">MTDIPAIEARDLSMRFGRTQALDHFNCRMEGGHIYGLLGRNGAGKSTFLRLLTAQAFTRTGEVRVQGRRPGLGTLGEMCFISDTPDFGGLTRVRDVLNAERRLHPNWSDAVCSRMVERFELDVRRKTKGLSRGMQTAVGLVCGLASQAQITIFDEPSLGLDAVSRERFYDALIDAYAERPRTIVLSTHLIDEVARVLETAVMIDHGKLILQRDVDELRQLCVTVSGAPEAVTAATRGLRVLHEESFAGAMARSVFLDAPQQFPQDVKTEPIGLQRLFVLLTDAQRGGEADGYGNAAIAL</sequence>
<name>A0A9D0ZCK6_9FIRM</name>
<dbReference type="GO" id="GO:0016887">
    <property type="term" value="F:ATP hydrolysis activity"/>
    <property type="evidence" value="ECO:0007669"/>
    <property type="project" value="InterPro"/>
</dbReference>
<keyword evidence="2 4" id="KW-0067">ATP-binding</keyword>
<dbReference type="InterPro" id="IPR027417">
    <property type="entry name" value="P-loop_NTPase"/>
</dbReference>